<accession>A0AAN7UL10</accession>
<dbReference type="PANTHER" id="PTHR42791">
    <property type="entry name" value="GNAT FAMILY ACETYLTRANSFERASE"/>
    <property type="match status" value="1"/>
</dbReference>
<reference evidence="2 3" key="1">
    <citation type="submission" date="2023-10" db="EMBL/GenBank/DDBJ databases">
        <title>Draft genome sequence of Xylaria bambusicola isolate GMP-LS, the root and basal stem rot pathogen of sugarcane in Indonesia.</title>
        <authorList>
            <person name="Selvaraj P."/>
            <person name="Muralishankar V."/>
            <person name="Muruganantham S."/>
            <person name="Sp S."/>
            <person name="Haryani S."/>
            <person name="Lau K.J.X."/>
            <person name="Naqvi N.I."/>
        </authorList>
    </citation>
    <scope>NUCLEOTIDE SEQUENCE [LARGE SCALE GENOMIC DNA]</scope>
    <source>
        <strain evidence="2">GMP-LS</strain>
    </source>
</reference>
<dbReference type="InterPro" id="IPR016181">
    <property type="entry name" value="Acyl_CoA_acyltransferase"/>
</dbReference>
<organism evidence="2 3">
    <name type="scientific">Xylaria bambusicola</name>
    <dbReference type="NCBI Taxonomy" id="326684"/>
    <lineage>
        <taxon>Eukaryota</taxon>
        <taxon>Fungi</taxon>
        <taxon>Dikarya</taxon>
        <taxon>Ascomycota</taxon>
        <taxon>Pezizomycotina</taxon>
        <taxon>Sordariomycetes</taxon>
        <taxon>Xylariomycetidae</taxon>
        <taxon>Xylariales</taxon>
        <taxon>Xylariaceae</taxon>
        <taxon>Xylaria</taxon>
    </lineage>
</organism>
<dbReference type="Gene3D" id="3.40.630.30">
    <property type="match status" value="1"/>
</dbReference>
<dbReference type="GO" id="GO:0016747">
    <property type="term" value="F:acyltransferase activity, transferring groups other than amino-acyl groups"/>
    <property type="evidence" value="ECO:0007669"/>
    <property type="project" value="InterPro"/>
</dbReference>
<dbReference type="InterPro" id="IPR000182">
    <property type="entry name" value="GNAT_dom"/>
</dbReference>
<feature type="domain" description="N-acetyltransferase" evidence="1">
    <location>
        <begin position="1"/>
        <end position="69"/>
    </location>
</feature>
<gene>
    <name evidence="2" type="ORF">RRF57_004908</name>
</gene>
<dbReference type="AlphaFoldDB" id="A0AAN7UL10"/>
<dbReference type="InterPro" id="IPR052523">
    <property type="entry name" value="Trichothecene_AcTrans"/>
</dbReference>
<dbReference type="SUPFAM" id="SSF55729">
    <property type="entry name" value="Acyl-CoA N-acyltransferases (Nat)"/>
    <property type="match status" value="1"/>
</dbReference>
<name>A0AAN7UL10_9PEZI</name>
<proteinExistence type="predicted"/>
<keyword evidence="3" id="KW-1185">Reference proteome</keyword>
<evidence type="ECO:0000313" key="3">
    <source>
        <dbReference type="Proteomes" id="UP001305414"/>
    </source>
</evidence>
<comment type="caution">
    <text evidence="2">The sequence shown here is derived from an EMBL/GenBank/DDBJ whole genome shotgun (WGS) entry which is preliminary data.</text>
</comment>
<sequence>MAVDPRHQGRKAAAALYELVLELGEKINLPVYFESSPSVVNLYKKVGFQLLSDTVVHKAEVLGTEKDIQVPLMVRMPSKAGISFEEWRSSGYPKFGTREVSYVGGQAEKAKQQIVTKVVGLREAKSAEISP</sequence>
<dbReference type="EMBL" id="JAWHQM010000010">
    <property type="protein sequence ID" value="KAK5629193.1"/>
    <property type="molecule type" value="Genomic_DNA"/>
</dbReference>
<evidence type="ECO:0000259" key="1">
    <source>
        <dbReference type="PROSITE" id="PS51186"/>
    </source>
</evidence>
<dbReference type="Proteomes" id="UP001305414">
    <property type="component" value="Unassembled WGS sequence"/>
</dbReference>
<evidence type="ECO:0000313" key="2">
    <source>
        <dbReference type="EMBL" id="KAK5629193.1"/>
    </source>
</evidence>
<dbReference type="PANTHER" id="PTHR42791:SF17">
    <property type="entry name" value="ACETYLTRANSFERASE, GNAT FAMILY FAMILY (AFU_ORTHOLOGUE AFUA_8G05690)"/>
    <property type="match status" value="1"/>
</dbReference>
<protein>
    <recommendedName>
        <fullName evidence="1">N-acetyltransferase domain-containing protein</fullName>
    </recommendedName>
</protein>
<dbReference type="PROSITE" id="PS51186">
    <property type="entry name" value="GNAT"/>
    <property type="match status" value="1"/>
</dbReference>
<dbReference type="Pfam" id="PF13673">
    <property type="entry name" value="Acetyltransf_10"/>
    <property type="match status" value="1"/>
</dbReference>